<sequence length="74" mass="7853">MGETVRLSEGLTERGVFPPGLQVDAEQDTGPAPGSDRSRIAAGKQIMRKDENRNTFLHTGVLDVAVCSGPDGDK</sequence>
<comment type="caution">
    <text evidence="2">The sequence shown here is derived from an EMBL/GenBank/DDBJ whole genome shotgun (WGS) entry which is preliminary data.</text>
</comment>
<organism evidence="2 3">
    <name type="scientific">Clarias magur</name>
    <name type="common">Asian catfish</name>
    <name type="synonym">Macropteronotus magur</name>
    <dbReference type="NCBI Taxonomy" id="1594786"/>
    <lineage>
        <taxon>Eukaryota</taxon>
        <taxon>Metazoa</taxon>
        <taxon>Chordata</taxon>
        <taxon>Craniata</taxon>
        <taxon>Vertebrata</taxon>
        <taxon>Euteleostomi</taxon>
        <taxon>Actinopterygii</taxon>
        <taxon>Neopterygii</taxon>
        <taxon>Teleostei</taxon>
        <taxon>Ostariophysi</taxon>
        <taxon>Siluriformes</taxon>
        <taxon>Clariidae</taxon>
        <taxon>Clarias</taxon>
    </lineage>
</organism>
<reference evidence="2" key="1">
    <citation type="submission" date="2020-07" db="EMBL/GenBank/DDBJ databases">
        <title>Clarias magur genome sequencing, assembly and annotation.</title>
        <authorList>
            <person name="Kushwaha B."/>
            <person name="Kumar R."/>
            <person name="Das P."/>
            <person name="Joshi C.G."/>
            <person name="Kumar D."/>
            <person name="Nagpure N.S."/>
            <person name="Pandey M."/>
            <person name="Agarwal S."/>
            <person name="Srivastava S."/>
            <person name="Singh M."/>
            <person name="Sahoo L."/>
            <person name="Jayasankar P."/>
            <person name="Meher P.K."/>
            <person name="Koringa P.G."/>
            <person name="Iquebal M.A."/>
            <person name="Das S.P."/>
            <person name="Bit A."/>
            <person name="Patnaik S."/>
            <person name="Patel N."/>
            <person name="Shah T.M."/>
            <person name="Hinsu A."/>
            <person name="Jena J.K."/>
        </authorList>
    </citation>
    <scope>NUCLEOTIDE SEQUENCE</scope>
    <source>
        <strain evidence="2">CIFAMagur01</strain>
        <tissue evidence="2">Testis</tissue>
    </source>
</reference>
<name>A0A8J4UL05_CLAMG</name>
<gene>
    <name evidence="2" type="ORF">DAT39_013218</name>
</gene>
<proteinExistence type="predicted"/>
<accession>A0A8J4UL05</accession>
<feature type="region of interest" description="Disordered" evidence="1">
    <location>
        <begin position="1"/>
        <end position="38"/>
    </location>
</feature>
<evidence type="ECO:0000313" key="2">
    <source>
        <dbReference type="EMBL" id="KAF5897095.1"/>
    </source>
</evidence>
<dbReference type="Proteomes" id="UP000727407">
    <property type="component" value="Unassembled WGS sequence"/>
</dbReference>
<dbReference type="EMBL" id="QNUK01000249">
    <property type="protein sequence ID" value="KAF5897095.1"/>
    <property type="molecule type" value="Genomic_DNA"/>
</dbReference>
<dbReference type="AlphaFoldDB" id="A0A8J4UL05"/>
<keyword evidence="3" id="KW-1185">Reference proteome</keyword>
<evidence type="ECO:0000313" key="3">
    <source>
        <dbReference type="Proteomes" id="UP000727407"/>
    </source>
</evidence>
<protein>
    <submittedName>
        <fullName evidence="2">Uncharacterized protein</fullName>
    </submittedName>
</protein>
<evidence type="ECO:0000256" key="1">
    <source>
        <dbReference type="SAM" id="MobiDB-lite"/>
    </source>
</evidence>